<protein>
    <submittedName>
        <fullName evidence="2">Uncharacterized protein</fullName>
    </submittedName>
</protein>
<sequence>MQGRSSWTSDMVCTISTAAAAGMAQGSGPPTTAHAARHSAGRTRFPPASSA</sequence>
<feature type="region of interest" description="Disordered" evidence="1">
    <location>
        <begin position="22"/>
        <end position="51"/>
    </location>
</feature>
<proteinExistence type="evidence at transcript level"/>
<reference evidence="2" key="1">
    <citation type="journal article" date="2009" name="PLoS Genet.">
        <title>Sequencing, mapping, and analysis of 27,455 maize full-length cDNAs.</title>
        <authorList>
            <person name="Soderlund C."/>
            <person name="Descour A."/>
            <person name="Kudrna D."/>
            <person name="Bomhoff M."/>
            <person name="Boyd L."/>
            <person name="Currie J."/>
            <person name="Angelova A."/>
            <person name="Collura K."/>
            <person name="Wissotski M."/>
            <person name="Ashley E."/>
            <person name="Morrow D."/>
            <person name="Fernandes J."/>
            <person name="Walbot V."/>
            <person name="Yu Y."/>
        </authorList>
    </citation>
    <scope>NUCLEOTIDE SEQUENCE</scope>
    <source>
        <strain evidence="2">B73</strain>
    </source>
</reference>
<accession>C4J7W5</accession>
<evidence type="ECO:0000313" key="2">
    <source>
        <dbReference type="EMBL" id="ACR37265.1"/>
    </source>
</evidence>
<name>C4J7W5_MAIZE</name>
<organism evidence="2">
    <name type="scientific">Zea mays</name>
    <name type="common">Maize</name>
    <dbReference type="NCBI Taxonomy" id="4577"/>
    <lineage>
        <taxon>Eukaryota</taxon>
        <taxon>Viridiplantae</taxon>
        <taxon>Streptophyta</taxon>
        <taxon>Embryophyta</taxon>
        <taxon>Tracheophyta</taxon>
        <taxon>Spermatophyta</taxon>
        <taxon>Magnoliopsida</taxon>
        <taxon>Liliopsida</taxon>
        <taxon>Poales</taxon>
        <taxon>Poaceae</taxon>
        <taxon>PACMAD clade</taxon>
        <taxon>Panicoideae</taxon>
        <taxon>Andropogonodae</taxon>
        <taxon>Andropogoneae</taxon>
        <taxon>Tripsacinae</taxon>
        <taxon>Zea</taxon>
    </lineage>
</organism>
<dbReference type="AlphaFoldDB" id="C4J7W5"/>
<evidence type="ECO:0000256" key="1">
    <source>
        <dbReference type="SAM" id="MobiDB-lite"/>
    </source>
</evidence>
<dbReference type="EMBL" id="BT086912">
    <property type="protein sequence ID" value="ACR37265.1"/>
    <property type="molecule type" value="mRNA"/>
</dbReference>